<feature type="region of interest" description="Disordered" evidence="1">
    <location>
        <begin position="17"/>
        <end position="191"/>
    </location>
</feature>
<organism evidence="2 3">
    <name type="scientific">Chaetoceros tenuissimus</name>
    <dbReference type="NCBI Taxonomy" id="426638"/>
    <lineage>
        <taxon>Eukaryota</taxon>
        <taxon>Sar</taxon>
        <taxon>Stramenopiles</taxon>
        <taxon>Ochrophyta</taxon>
        <taxon>Bacillariophyta</taxon>
        <taxon>Coscinodiscophyceae</taxon>
        <taxon>Chaetocerotophycidae</taxon>
        <taxon>Chaetocerotales</taxon>
        <taxon>Chaetocerotaceae</taxon>
        <taxon>Chaetoceros</taxon>
    </lineage>
</organism>
<feature type="compositionally biased region" description="Low complexity" evidence="1">
    <location>
        <begin position="121"/>
        <end position="132"/>
    </location>
</feature>
<protein>
    <submittedName>
        <fullName evidence="2">Uncharacterized protein</fullName>
    </submittedName>
</protein>
<evidence type="ECO:0000256" key="1">
    <source>
        <dbReference type="SAM" id="MobiDB-lite"/>
    </source>
</evidence>
<dbReference type="EMBL" id="BLLK01000040">
    <property type="protein sequence ID" value="GFH50572.1"/>
    <property type="molecule type" value="Genomic_DNA"/>
</dbReference>
<sequence>METNATLVAELEKLKKLAKDQGIQLPPTAVVDLTNEEEQKEKEKEEEMKAPAAEGAEEKDKETDEEMKAPEAKDAEEKEESEKEKVEATEEDPTKIPVPTTPDRTTGVIQGLTTGTTEYVQNLNGQQGDQQQVMEDESMKSAHSPREERDTPAKSRRKGATPPQPTPSPPGVNQRVLRSHSRGSVAAQKSK</sequence>
<evidence type="ECO:0000313" key="3">
    <source>
        <dbReference type="Proteomes" id="UP001054902"/>
    </source>
</evidence>
<comment type="caution">
    <text evidence="2">The sequence shown here is derived from an EMBL/GenBank/DDBJ whole genome shotgun (WGS) entry which is preliminary data.</text>
</comment>
<keyword evidence="3" id="KW-1185">Reference proteome</keyword>
<feature type="compositionally biased region" description="Basic and acidic residues" evidence="1">
    <location>
        <begin position="137"/>
        <end position="153"/>
    </location>
</feature>
<dbReference type="AlphaFoldDB" id="A0AAD3CR73"/>
<dbReference type="Proteomes" id="UP001054902">
    <property type="component" value="Unassembled WGS sequence"/>
</dbReference>
<evidence type="ECO:0000313" key="2">
    <source>
        <dbReference type="EMBL" id="GFH50572.1"/>
    </source>
</evidence>
<proteinExistence type="predicted"/>
<feature type="compositionally biased region" description="Basic and acidic residues" evidence="1">
    <location>
        <begin position="56"/>
        <end position="94"/>
    </location>
</feature>
<gene>
    <name evidence="2" type="ORF">CTEN210_07048</name>
</gene>
<reference evidence="2 3" key="1">
    <citation type="journal article" date="2021" name="Sci. Rep.">
        <title>The genome of the diatom Chaetoceros tenuissimus carries an ancient integrated fragment of an extant virus.</title>
        <authorList>
            <person name="Hongo Y."/>
            <person name="Kimura K."/>
            <person name="Takaki Y."/>
            <person name="Yoshida Y."/>
            <person name="Baba S."/>
            <person name="Kobayashi G."/>
            <person name="Nagasaki K."/>
            <person name="Hano T."/>
            <person name="Tomaru Y."/>
        </authorList>
    </citation>
    <scope>NUCLEOTIDE SEQUENCE [LARGE SCALE GENOMIC DNA]</scope>
    <source>
        <strain evidence="2 3">NIES-3715</strain>
    </source>
</reference>
<accession>A0AAD3CR73</accession>
<feature type="compositionally biased region" description="Polar residues" evidence="1">
    <location>
        <begin position="102"/>
        <end position="120"/>
    </location>
</feature>
<name>A0AAD3CR73_9STRA</name>
<feature type="compositionally biased region" description="Basic and acidic residues" evidence="1">
    <location>
        <begin position="37"/>
        <end position="49"/>
    </location>
</feature>